<gene>
    <name evidence="2" type="ORF">AGLY_008904</name>
</gene>
<accession>A0A6G0TKB3</accession>
<comment type="caution">
    <text evidence="2">The sequence shown here is derived from an EMBL/GenBank/DDBJ whole genome shotgun (WGS) entry which is preliminary data.</text>
</comment>
<reference evidence="2 3" key="1">
    <citation type="submission" date="2019-08" db="EMBL/GenBank/DDBJ databases">
        <title>The genome of the soybean aphid Biotype 1, its phylome, world population structure and adaptation to the North American continent.</title>
        <authorList>
            <person name="Giordano R."/>
            <person name="Donthu R.K."/>
            <person name="Hernandez A.G."/>
            <person name="Wright C.L."/>
            <person name="Zimin A.V."/>
        </authorList>
    </citation>
    <scope>NUCLEOTIDE SEQUENCE [LARGE SCALE GENOMIC DNA]</scope>
    <source>
        <tissue evidence="2">Whole aphids</tissue>
    </source>
</reference>
<name>A0A6G0TKB3_APHGL</name>
<evidence type="ECO:0000256" key="1">
    <source>
        <dbReference type="SAM" id="MobiDB-lite"/>
    </source>
</evidence>
<dbReference type="Proteomes" id="UP000475862">
    <property type="component" value="Unassembled WGS sequence"/>
</dbReference>
<organism evidence="2 3">
    <name type="scientific">Aphis glycines</name>
    <name type="common">Soybean aphid</name>
    <dbReference type="NCBI Taxonomy" id="307491"/>
    <lineage>
        <taxon>Eukaryota</taxon>
        <taxon>Metazoa</taxon>
        <taxon>Ecdysozoa</taxon>
        <taxon>Arthropoda</taxon>
        <taxon>Hexapoda</taxon>
        <taxon>Insecta</taxon>
        <taxon>Pterygota</taxon>
        <taxon>Neoptera</taxon>
        <taxon>Paraneoptera</taxon>
        <taxon>Hemiptera</taxon>
        <taxon>Sternorrhyncha</taxon>
        <taxon>Aphidomorpha</taxon>
        <taxon>Aphidoidea</taxon>
        <taxon>Aphididae</taxon>
        <taxon>Aphidini</taxon>
        <taxon>Aphis</taxon>
        <taxon>Aphis</taxon>
    </lineage>
</organism>
<feature type="compositionally biased region" description="Polar residues" evidence="1">
    <location>
        <begin position="181"/>
        <end position="196"/>
    </location>
</feature>
<feature type="region of interest" description="Disordered" evidence="1">
    <location>
        <begin position="172"/>
        <end position="196"/>
    </location>
</feature>
<evidence type="ECO:0000313" key="3">
    <source>
        <dbReference type="Proteomes" id="UP000475862"/>
    </source>
</evidence>
<proteinExistence type="predicted"/>
<keyword evidence="3" id="KW-1185">Reference proteome</keyword>
<dbReference type="AlphaFoldDB" id="A0A6G0TKB3"/>
<protein>
    <submittedName>
        <fullName evidence="2">Uncharacterized protein</fullName>
    </submittedName>
</protein>
<evidence type="ECO:0000313" key="2">
    <source>
        <dbReference type="EMBL" id="KAE9533825.1"/>
    </source>
</evidence>
<sequence length="217" mass="25099">MKTYCTSLYKIKEKAKWQRIIENINIRHIINRSTSTIKRGCVTIVSGMKIRFKSFGISRILSQAYSLLKSYEIIHPPTHSDMKQLLQIILYTANRFMILFYHERHPRTKKNHNNSMIVSNGNSINNISTDKRVIRQIVYKLVLTKLKYYNALKKIASLAALFRFSQQSVTPTPSFDPPAGSNRQLNVRDSPASGTQHRSLWLLPAKLKLKAQENPNR</sequence>
<dbReference type="EMBL" id="VYZN01000031">
    <property type="protein sequence ID" value="KAE9533825.1"/>
    <property type="molecule type" value="Genomic_DNA"/>
</dbReference>